<dbReference type="Proteomes" id="UP000317036">
    <property type="component" value="Unassembled WGS sequence"/>
</dbReference>
<proteinExistence type="predicted"/>
<dbReference type="EMBL" id="VNJI01000057">
    <property type="protein sequence ID" value="TVY05504.1"/>
    <property type="molecule type" value="Genomic_DNA"/>
</dbReference>
<name>A0A559K033_9BACL</name>
<organism evidence="1 2">
    <name type="scientific">Paenibacillus cremeus</name>
    <dbReference type="NCBI Taxonomy" id="2163881"/>
    <lineage>
        <taxon>Bacteria</taxon>
        <taxon>Bacillati</taxon>
        <taxon>Bacillota</taxon>
        <taxon>Bacilli</taxon>
        <taxon>Bacillales</taxon>
        <taxon>Paenibacillaceae</taxon>
        <taxon>Paenibacillus</taxon>
    </lineage>
</organism>
<gene>
    <name evidence="1" type="ORF">FPZ49_29870</name>
</gene>
<keyword evidence="2" id="KW-1185">Reference proteome</keyword>
<dbReference type="AlphaFoldDB" id="A0A559K033"/>
<reference evidence="1 2" key="1">
    <citation type="submission" date="2019-07" db="EMBL/GenBank/DDBJ databases">
        <authorList>
            <person name="Kim J."/>
        </authorList>
    </citation>
    <scope>NUCLEOTIDE SEQUENCE [LARGE SCALE GENOMIC DNA]</scope>
    <source>
        <strain evidence="1 2">JC52</strain>
    </source>
</reference>
<protein>
    <submittedName>
        <fullName evidence="1">Uncharacterized protein</fullName>
    </submittedName>
</protein>
<accession>A0A559K033</accession>
<evidence type="ECO:0000313" key="2">
    <source>
        <dbReference type="Proteomes" id="UP000317036"/>
    </source>
</evidence>
<evidence type="ECO:0000313" key="1">
    <source>
        <dbReference type="EMBL" id="TVY05504.1"/>
    </source>
</evidence>
<comment type="caution">
    <text evidence="1">The sequence shown here is derived from an EMBL/GenBank/DDBJ whole genome shotgun (WGS) entry which is preliminary data.</text>
</comment>
<sequence>MFSKEKMVGKITLALEVIHPDKENIRKMRVSQMSGTGNHQYQKPKTQRMIQSVKDANSKPIIVNGNCLLKYF</sequence>